<dbReference type="EMBL" id="WOAA01000004">
    <property type="protein sequence ID" value="MUG65816.1"/>
    <property type="molecule type" value="Genomic_DNA"/>
</dbReference>
<feature type="transmembrane region" description="Helical" evidence="6">
    <location>
        <begin position="12"/>
        <end position="40"/>
    </location>
</feature>
<dbReference type="SUPFAM" id="SSF103473">
    <property type="entry name" value="MFS general substrate transporter"/>
    <property type="match status" value="1"/>
</dbReference>
<feature type="transmembrane region" description="Helical" evidence="6">
    <location>
        <begin position="46"/>
        <end position="70"/>
    </location>
</feature>
<feature type="transmembrane region" description="Helical" evidence="6">
    <location>
        <begin position="376"/>
        <end position="396"/>
    </location>
</feature>
<feature type="transmembrane region" description="Helical" evidence="6">
    <location>
        <begin position="310"/>
        <end position="330"/>
    </location>
</feature>
<feature type="transmembrane region" description="Helical" evidence="6">
    <location>
        <begin position="220"/>
        <end position="243"/>
    </location>
</feature>
<feature type="transmembrane region" description="Helical" evidence="6">
    <location>
        <begin position="82"/>
        <end position="108"/>
    </location>
</feature>
<feature type="transmembrane region" description="Helical" evidence="6">
    <location>
        <begin position="284"/>
        <end position="304"/>
    </location>
</feature>
<feature type="transmembrane region" description="Helical" evidence="6">
    <location>
        <begin position="162"/>
        <end position="185"/>
    </location>
</feature>
<dbReference type="Gene3D" id="1.20.1250.20">
    <property type="entry name" value="MFS general substrate transporter like domains"/>
    <property type="match status" value="1"/>
</dbReference>
<reference evidence="7 8" key="1">
    <citation type="submission" date="2019-11" db="EMBL/GenBank/DDBJ databases">
        <title>Draft genome sequences of five Paenibacillus species of dairy origin.</title>
        <authorList>
            <person name="Olajide A.M."/>
            <person name="Chen S."/>
            <person name="Lapointe G."/>
        </authorList>
    </citation>
    <scope>NUCLEOTIDE SEQUENCE [LARGE SCALE GENOMIC DNA]</scope>
    <source>
        <strain evidence="7 8">3CS1</strain>
    </source>
</reference>
<evidence type="ECO:0000313" key="7">
    <source>
        <dbReference type="EMBL" id="MUG65816.1"/>
    </source>
</evidence>
<comment type="subcellular location">
    <subcellularLocation>
        <location evidence="1">Cell membrane</location>
        <topology evidence="1">Multi-pass membrane protein</topology>
    </subcellularLocation>
</comment>
<proteinExistence type="predicted"/>
<protein>
    <submittedName>
        <fullName evidence="7">MFS transporter</fullName>
    </submittedName>
</protein>
<accession>A0ABW9SZV0</accession>
<organism evidence="7 8">
    <name type="scientific">Paenibacillus campinasensis</name>
    <dbReference type="NCBI Taxonomy" id="66347"/>
    <lineage>
        <taxon>Bacteria</taxon>
        <taxon>Bacillati</taxon>
        <taxon>Bacillota</taxon>
        <taxon>Bacilli</taxon>
        <taxon>Bacillales</taxon>
        <taxon>Paenibacillaceae</taxon>
        <taxon>Paenibacillus</taxon>
    </lineage>
</organism>
<keyword evidence="3 6" id="KW-0812">Transmembrane</keyword>
<keyword evidence="5 6" id="KW-0472">Membrane</keyword>
<dbReference type="Proteomes" id="UP000435177">
    <property type="component" value="Unassembled WGS sequence"/>
</dbReference>
<dbReference type="Pfam" id="PF07690">
    <property type="entry name" value="MFS_1"/>
    <property type="match status" value="1"/>
</dbReference>
<feature type="transmembrane region" description="Helical" evidence="6">
    <location>
        <begin position="351"/>
        <end position="370"/>
    </location>
</feature>
<dbReference type="CDD" id="cd06173">
    <property type="entry name" value="MFS_MefA_like"/>
    <property type="match status" value="1"/>
</dbReference>
<dbReference type="InterPro" id="IPR036259">
    <property type="entry name" value="MFS_trans_sf"/>
</dbReference>
<dbReference type="InterPro" id="IPR011701">
    <property type="entry name" value="MFS"/>
</dbReference>
<gene>
    <name evidence="7" type="ORF">GNP94_07310</name>
</gene>
<keyword evidence="2" id="KW-1003">Cell membrane</keyword>
<dbReference type="PANTHER" id="PTHR23513:SF6">
    <property type="entry name" value="MAJOR FACILITATOR SUPERFAMILY ASSOCIATED DOMAIN-CONTAINING PROTEIN"/>
    <property type="match status" value="1"/>
</dbReference>
<evidence type="ECO:0000313" key="8">
    <source>
        <dbReference type="Proteomes" id="UP000435177"/>
    </source>
</evidence>
<feature type="transmembrane region" description="Helical" evidence="6">
    <location>
        <begin position="255"/>
        <end position="275"/>
    </location>
</feature>
<dbReference type="InterPro" id="IPR022324">
    <property type="entry name" value="Bacilysin_exporter_BacE_put"/>
</dbReference>
<keyword evidence="8" id="KW-1185">Reference proteome</keyword>
<dbReference type="PANTHER" id="PTHR23513">
    <property type="entry name" value="INTEGRAL MEMBRANE EFFLUX PROTEIN-RELATED"/>
    <property type="match status" value="1"/>
</dbReference>
<name>A0ABW9SZV0_9BACL</name>
<keyword evidence="4 6" id="KW-1133">Transmembrane helix</keyword>
<comment type="caution">
    <text evidence="7">The sequence shown here is derived from an EMBL/GenBank/DDBJ whole genome shotgun (WGS) entry which is preliminary data.</text>
</comment>
<evidence type="ECO:0000256" key="5">
    <source>
        <dbReference type="ARBA" id="ARBA00023136"/>
    </source>
</evidence>
<sequence length="418" mass="45738">MNETSLFSNRKFLRIFASYSISMFGIYFDRIAIILMFAYLWDEGPLMLALIPIAFALPQVLFGQFAGILTDRLPKVPVMMTADLLSALLTLILAFTTQPWLCIVILAVRSTLAVVHYPAQQSLMKAVVHPDHMLKAVSLNGTVSQLSKIVGPLVGGTIAGVYAPNLCILINGAALFLSAMMIFGLRRDEGIVDSTGANAKTPVWKAWREGWSVVIRTRMLFLSFTVSFFGFLVVQMVDVQFPILFRTIAPSQPELVGWLMSFTGVGALIMIMILIRMKNLRHMGLLLGLGMALIAAGFGGSSFLEEGFHRFNAFGLALLLGLGVGLHTIVTQYTLQMFSTPETIGRVSSMYSSLMSLSILTAPICGAFLVEQFSVASVLQATAVGLLVLGSLSLVMDRRMRKTTKRHQHEETSGLQAN</sequence>
<evidence type="ECO:0000256" key="3">
    <source>
        <dbReference type="ARBA" id="ARBA00022692"/>
    </source>
</evidence>
<evidence type="ECO:0000256" key="6">
    <source>
        <dbReference type="SAM" id="Phobius"/>
    </source>
</evidence>
<evidence type="ECO:0000256" key="4">
    <source>
        <dbReference type="ARBA" id="ARBA00022989"/>
    </source>
</evidence>
<dbReference type="RefSeq" id="WP_155617784.1">
    <property type="nucleotide sequence ID" value="NZ_WOAA01000004.1"/>
</dbReference>
<evidence type="ECO:0000256" key="2">
    <source>
        <dbReference type="ARBA" id="ARBA00022475"/>
    </source>
</evidence>
<dbReference type="PRINTS" id="PR01988">
    <property type="entry name" value="EXPORTERBACE"/>
</dbReference>
<evidence type="ECO:0000256" key="1">
    <source>
        <dbReference type="ARBA" id="ARBA00004651"/>
    </source>
</evidence>